<proteinExistence type="predicted"/>
<gene>
    <name evidence="1" type="ORF">RM541_07880</name>
</gene>
<protein>
    <submittedName>
        <fullName evidence="1">Gliding motility protein RemB</fullName>
    </submittedName>
</protein>
<dbReference type="Gene3D" id="3.30.1150.10">
    <property type="match status" value="1"/>
</dbReference>
<organism evidence="1 2">
    <name type="scientific">Autumnicola psychrophila</name>
    <dbReference type="NCBI Taxonomy" id="3075592"/>
    <lineage>
        <taxon>Bacteria</taxon>
        <taxon>Pseudomonadati</taxon>
        <taxon>Bacteroidota</taxon>
        <taxon>Flavobacteriia</taxon>
        <taxon>Flavobacteriales</taxon>
        <taxon>Flavobacteriaceae</taxon>
        <taxon>Autumnicola</taxon>
    </lineage>
</organism>
<name>A0ABU3DRD9_9FLAO</name>
<sequence>MKYTLLLSVLLLTRFTYSQEKLNNSEIPPVFPECETVDFQQRSACFQETLKNFIVENLKIPQVVEENNFQGTVVVLFEVTREGDFEVIYVDAAYDELKDEVDKTFETLPQITPATYNGKPTYMQFRMAVKIPLRLNEEVNIVRRGATEIKVEQDETGDEYYSGVQADKATTEYDLIQSEKFTRPHLESKLNIPFSHEMYSRFDAELNRIGTNTHTSTKPFLYSEVAKYYDFKAEQEKILQDRSTWLGRKIWNEHLVQFQTEDYWFTIDFGLDLQLGKDFQQEEYRFTYNNTRMAILNGGLGDNLNFYAVAYENQGRFAEYYNRYAESIRPDGGDPAIIPGRGIAKPFMDGGYDYPVAEGYLSYSPGKYFNIQLGHGKNFIGDGYRSLLMSDNASPYPYLKLSTTFWKLKYTNTWMSLRDVRPEVTADGSFRTKYMANHYLSLNLTKRLNVGLFESVIWQNDNNRGFDVNYLNPVIFYRATEFATGARGGNALLGLTAKYKWSDEVISYGQWVVDEFSTGEIFGGSQSWKNKLGYQLGVKYFNAFNIPDLLLQAEYNQVRPYTYSHNKEVVLNYGHNNQSMAHLWGANFREIVGIARFKKERIYSHAKVIYGKRGFDFNNGVDNAAYGGDIYESYNDRPFDYGVKIGQGNTARSLFAEVEVGYIINPTTNLKLYGNFMYRNFNTQVKTATHFDNSTVWINFGLRTDIFNWYYDY</sequence>
<accession>A0ABU3DRD9</accession>
<dbReference type="Proteomes" id="UP001253848">
    <property type="component" value="Unassembled WGS sequence"/>
</dbReference>
<comment type="caution">
    <text evidence="1">The sequence shown here is derived from an EMBL/GenBank/DDBJ whole genome shotgun (WGS) entry which is preliminary data.</text>
</comment>
<dbReference type="Gene3D" id="2.40.160.130">
    <property type="entry name" value="Capsule assembly protein Wzi"/>
    <property type="match status" value="1"/>
</dbReference>
<evidence type="ECO:0000313" key="2">
    <source>
        <dbReference type="Proteomes" id="UP001253848"/>
    </source>
</evidence>
<dbReference type="InterPro" id="IPR038636">
    <property type="entry name" value="Wzi_sf"/>
</dbReference>
<keyword evidence="2" id="KW-1185">Reference proteome</keyword>
<evidence type="ECO:0000313" key="1">
    <source>
        <dbReference type="EMBL" id="MDT0686280.1"/>
    </source>
</evidence>
<dbReference type="EMBL" id="JAVRHN010000005">
    <property type="protein sequence ID" value="MDT0686280.1"/>
    <property type="molecule type" value="Genomic_DNA"/>
</dbReference>
<dbReference type="RefSeq" id="WP_311499672.1">
    <property type="nucleotide sequence ID" value="NZ_JAVRHN010000005.1"/>
</dbReference>
<reference evidence="1 2" key="1">
    <citation type="submission" date="2023-09" db="EMBL/GenBank/DDBJ databases">
        <authorList>
            <person name="Rey-Velasco X."/>
        </authorList>
    </citation>
    <scope>NUCLEOTIDE SEQUENCE [LARGE SCALE GENOMIC DNA]</scope>
    <source>
        <strain evidence="1 2">F225</strain>
    </source>
</reference>